<keyword evidence="2" id="KW-1185">Reference proteome</keyword>
<name>A0A7W9NF28_9PSEU</name>
<evidence type="ECO:0000313" key="2">
    <source>
        <dbReference type="Proteomes" id="UP000585638"/>
    </source>
</evidence>
<dbReference type="InterPro" id="IPR029063">
    <property type="entry name" value="SAM-dependent_MTases_sf"/>
</dbReference>
<dbReference type="Proteomes" id="UP000585638">
    <property type="component" value="Unassembled WGS sequence"/>
</dbReference>
<sequence>MGGNLEQPGQSVDAGDAEFTPEWLTLREPVDAAARSAELVDRLVRLFAGRDRLVIRDLGCGTGSLGRWLSPLLPNPQHWIMQDREPDLLRHVYMDVTSTAPVTVETRLGDLGGVTAADLAGTSLVTASALLDILTAGEVDRLAAACVDARVPALFTLSVLGEVELSPAEPFDAEIAAAFNDHQRRVQDGRRLLGPDAPAAIVESFEKRGAAVQVAPSPWRLGEENADLTAEWLRGWVGAAVEQRPELTAEAASYLRQRLDAVEAGRLRGTVGHVDVLAVPA</sequence>
<dbReference type="RefSeq" id="WP_312890038.1">
    <property type="nucleotide sequence ID" value="NZ_BAAAWY010000038.1"/>
</dbReference>
<gene>
    <name evidence="1" type="ORF">BJ998_002173</name>
</gene>
<protein>
    <recommendedName>
        <fullName evidence="3">Methyltransferase family protein</fullName>
    </recommendedName>
</protein>
<evidence type="ECO:0000313" key="1">
    <source>
        <dbReference type="EMBL" id="MBB5890977.1"/>
    </source>
</evidence>
<accession>A0A7W9NF28</accession>
<dbReference type="AlphaFoldDB" id="A0A7W9NF28"/>
<reference evidence="1 2" key="1">
    <citation type="submission" date="2020-08" db="EMBL/GenBank/DDBJ databases">
        <title>Sequencing the genomes of 1000 actinobacteria strains.</title>
        <authorList>
            <person name="Klenk H.-P."/>
        </authorList>
    </citation>
    <scope>NUCLEOTIDE SEQUENCE [LARGE SCALE GENOMIC DNA]</scope>
    <source>
        <strain evidence="1 2">DSM 43851</strain>
    </source>
</reference>
<evidence type="ECO:0008006" key="3">
    <source>
        <dbReference type="Google" id="ProtNLM"/>
    </source>
</evidence>
<comment type="caution">
    <text evidence="1">The sequence shown here is derived from an EMBL/GenBank/DDBJ whole genome shotgun (WGS) entry which is preliminary data.</text>
</comment>
<dbReference type="SUPFAM" id="SSF53335">
    <property type="entry name" value="S-adenosyl-L-methionine-dependent methyltransferases"/>
    <property type="match status" value="1"/>
</dbReference>
<dbReference type="EMBL" id="JACHIR010000001">
    <property type="protein sequence ID" value="MBB5890977.1"/>
    <property type="molecule type" value="Genomic_DNA"/>
</dbReference>
<proteinExistence type="predicted"/>
<organism evidence="1 2">
    <name type="scientific">Kutzneria kofuensis</name>
    <dbReference type="NCBI Taxonomy" id="103725"/>
    <lineage>
        <taxon>Bacteria</taxon>
        <taxon>Bacillati</taxon>
        <taxon>Actinomycetota</taxon>
        <taxon>Actinomycetes</taxon>
        <taxon>Pseudonocardiales</taxon>
        <taxon>Pseudonocardiaceae</taxon>
        <taxon>Kutzneria</taxon>
    </lineage>
</organism>